<name>A0ABW0CPJ5_STRCD</name>
<reference evidence="2" key="1">
    <citation type="journal article" date="2019" name="Int. J. Syst. Evol. Microbiol.">
        <title>The Global Catalogue of Microorganisms (GCM) 10K type strain sequencing project: providing services to taxonomists for standard genome sequencing and annotation.</title>
        <authorList>
            <consortium name="The Broad Institute Genomics Platform"/>
            <consortium name="The Broad Institute Genome Sequencing Center for Infectious Disease"/>
            <person name="Wu L."/>
            <person name="Ma J."/>
        </authorList>
    </citation>
    <scope>NUCLEOTIDE SEQUENCE [LARGE SCALE GENOMIC DNA]</scope>
    <source>
        <strain evidence="2">KCTC 42586</strain>
    </source>
</reference>
<dbReference type="Proteomes" id="UP001596263">
    <property type="component" value="Unassembled WGS sequence"/>
</dbReference>
<evidence type="ECO:0000313" key="1">
    <source>
        <dbReference type="EMBL" id="MFC5217278.1"/>
    </source>
</evidence>
<comment type="caution">
    <text evidence="1">The sequence shown here is derived from an EMBL/GenBank/DDBJ whole genome shotgun (WGS) entry which is preliminary data.</text>
</comment>
<keyword evidence="2" id="KW-1185">Reference proteome</keyword>
<sequence>MTSRLHTITKALRQPQVRPLLAYELGGSIVQLLEPGTTDPTWTATPALLAESIDAALTRVEKDTRRSRQLRAGGATARAEILGVLEDAGYNMAAAAELLGRAFREPHAQPVGQVPETLAGGHALIVEAGAYETHGSCQCGRRLGRIALGTRLDALTVPWERHTFTELPTLARPNGAS</sequence>
<dbReference type="RefSeq" id="WP_380857809.1">
    <property type="nucleotide sequence ID" value="NZ_JBHSKM010000019.1"/>
</dbReference>
<protein>
    <submittedName>
        <fullName evidence="1">Uncharacterized protein</fullName>
    </submittedName>
</protein>
<evidence type="ECO:0000313" key="2">
    <source>
        <dbReference type="Proteomes" id="UP001596263"/>
    </source>
</evidence>
<dbReference type="EMBL" id="JBHSKM010000019">
    <property type="protein sequence ID" value="MFC5217278.1"/>
    <property type="molecule type" value="Genomic_DNA"/>
</dbReference>
<accession>A0ABW0CPJ5</accession>
<proteinExistence type="predicted"/>
<organism evidence="1 2">
    <name type="scientific">Streptomyces coerulescens</name>
    <dbReference type="NCBI Taxonomy" id="29304"/>
    <lineage>
        <taxon>Bacteria</taxon>
        <taxon>Bacillati</taxon>
        <taxon>Actinomycetota</taxon>
        <taxon>Actinomycetes</taxon>
        <taxon>Kitasatosporales</taxon>
        <taxon>Streptomycetaceae</taxon>
        <taxon>Streptomyces</taxon>
    </lineage>
</organism>
<gene>
    <name evidence="1" type="ORF">ACFPQ9_25910</name>
</gene>